<dbReference type="PANTHER" id="PTHR22504:SF0">
    <property type="entry name" value="REPRESSOR OF RNA POLYMERASE III TRANSCRIPTION MAF1 HOMOLOG"/>
    <property type="match status" value="1"/>
</dbReference>
<evidence type="ECO:0000313" key="2">
    <source>
        <dbReference type="EMBL" id="KAG7192955.1"/>
    </source>
</evidence>
<dbReference type="Gene3D" id="3.40.1000.50">
    <property type="entry name" value="Repressor of RNA polymerase III transcription Maf1"/>
    <property type="match status" value="2"/>
</dbReference>
<reference evidence="2" key="1">
    <citation type="submission" date="2021-03" db="EMBL/GenBank/DDBJ databases">
        <authorList>
            <person name="Palmer J.M."/>
        </authorList>
    </citation>
    <scope>NUCLEOTIDE SEQUENCE</scope>
    <source>
        <strain evidence="2">ARV_011</strain>
    </source>
</reference>
<dbReference type="Pfam" id="PF09174">
    <property type="entry name" value="Maf1"/>
    <property type="match status" value="2"/>
</dbReference>
<dbReference type="GeneID" id="66114434"/>
<comment type="caution">
    <text evidence="2">The sequence shown here is derived from an EMBL/GenBank/DDBJ whole genome shotgun (WGS) entry which is preliminary data.</text>
</comment>
<comment type="similarity">
    <text evidence="1">Belongs to the MAF1 family.</text>
</comment>
<dbReference type="InterPro" id="IPR038564">
    <property type="entry name" value="Maf1_sf"/>
</dbReference>
<dbReference type="AlphaFoldDB" id="A0A9P7V7S8"/>
<sequence>MKFLDEVGIDNVLITFKRGSVSSATTTSALTETIAPQENNDIQLEQSDNLEPGLNESPFGPLENVTTRKTFAYLIAILNSCYPDHDFSNLQPTTENFHRINHYEELMTRFNNLMMSLGKDATILNWIWDTINLYMNFLPSTNSPLLGPAKSSRQNSISTSPGNRDNNAHFYGSHTGIPNHSHSAMYEQCQIFEFQPSDQTIFEDLNYPYQTMWSYYWFIYNKKKKRVAFLYLNGINKIHYNMINGGRRLSFSNNSRRKNKSELIGSDEEFDDDEELFMDEYSDDAMIDDDDGDDGVDDVVGDIEI</sequence>
<comment type="function">
    <text evidence="1">Mediator of diverse signals that repress RNA polymerase III transcription. Inhibits the de novo assembly of TFIIIB onto DNA.</text>
</comment>
<dbReference type="PIRSF" id="PIRSF037240">
    <property type="entry name" value="RNA_polIII_Trep_MAF1"/>
    <property type="match status" value="1"/>
</dbReference>
<gene>
    <name evidence="2" type="primary">MAF1</name>
    <name evidence="2" type="ORF">KQ657_001060</name>
</gene>
<proteinExistence type="inferred from homology"/>
<accession>A0A9P7V7S8</accession>
<keyword evidence="1" id="KW-0804">Transcription</keyword>
<dbReference type="PANTHER" id="PTHR22504">
    <property type="entry name" value="REPRESSOR OF RNA POLYMERASE III TRANSCRIPTION MAF1"/>
    <property type="match status" value="1"/>
</dbReference>
<protein>
    <recommendedName>
        <fullName evidence="1">Repressor of RNA polymerase III transcription MAF1</fullName>
    </recommendedName>
</protein>
<keyword evidence="1" id="KW-0678">Repressor</keyword>
<organism evidence="2 3">
    <name type="scientific">Scheffersomyces spartinae</name>
    <dbReference type="NCBI Taxonomy" id="45513"/>
    <lineage>
        <taxon>Eukaryota</taxon>
        <taxon>Fungi</taxon>
        <taxon>Dikarya</taxon>
        <taxon>Ascomycota</taxon>
        <taxon>Saccharomycotina</taxon>
        <taxon>Pichiomycetes</taxon>
        <taxon>Debaryomycetaceae</taxon>
        <taxon>Scheffersomyces</taxon>
    </lineage>
</organism>
<dbReference type="GO" id="GO:0016480">
    <property type="term" value="P:negative regulation of transcription by RNA polymerase III"/>
    <property type="evidence" value="ECO:0007669"/>
    <property type="project" value="UniProtKB-UniRule"/>
</dbReference>
<keyword evidence="3" id="KW-1185">Reference proteome</keyword>
<dbReference type="RefSeq" id="XP_043048504.1">
    <property type="nucleotide sequence ID" value="XM_043191872.1"/>
</dbReference>
<keyword evidence="1" id="KW-0539">Nucleus</keyword>
<dbReference type="GO" id="GO:0005634">
    <property type="term" value="C:nucleus"/>
    <property type="evidence" value="ECO:0007669"/>
    <property type="project" value="UniProtKB-SubCell"/>
</dbReference>
<dbReference type="OrthoDB" id="277029at2759"/>
<dbReference type="GO" id="GO:0000994">
    <property type="term" value="F:RNA polymerase III core binding"/>
    <property type="evidence" value="ECO:0007669"/>
    <property type="project" value="TreeGrafter"/>
</dbReference>
<name>A0A9P7V7S8_9ASCO</name>
<dbReference type="InterPro" id="IPR015257">
    <property type="entry name" value="Maf1"/>
</dbReference>
<evidence type="ECO:0000313" key="3">
    <source>
        <dbReference type="Proteomes" id="UP000790833"/>
    </source>
</evidence>
<dbReference type="EMBL" id="JAHMUF010000014">
    <property type="protein sequence ID" value="KAG7192955.1"/>
    <property type="molecule type" value="Genomic_DNA"/>
</dbReference>
<dbReference type="Proteomes" id="UP000790833">
    <property type="component" value="Unassembled WGS sequence"/>
</dbReference>
<comment type="subcellular location">
    <subcellularLocation>
        <location evidence="1">Nucleus</location>
    </subcellularLocation>
</comment>
<keyword evidence="1" id="KW-0805">Transcription regulation</keyword>
<evidence type="ECO:0000256" key="1">
    <source>
        <dbReference type="PIRNR" id="PIRNR037240"/>
    </source>
</evidence>